<gene>
    <name evidence="1" type="ORF">HO173_004017</name>
</gene>
<dbReference type="RefSeq" id="XP_037167134.1">
    <property type="nucleotide sequence ID" value="XM_037305941.1"/>
</dbReference>
<dbReference type="Gene3D" id="1.10.4100.10">
    <property type="entry name" value="2-methylcitrate dehydratase PrpD"/>
    <property type="match status" value="1"/>
</dbReference>
<dbReference type="InterPro" id="IPR042183">
    <property type="entry name" value="MmgE/PrpD_sf_1"/>
</dbReference>
<organism evidence="1 2">
    <name type="scientific">Letharia columbiana</name>
    <dbReference type="NCBI Taxonomy" id="112416"/>
    <lineage>
        <taxon>Eukaryota</taxon>
        <taxon>Fungi</taxon>
        <taxon>Dikarya</taxon>
        <taxon>Ascomycota</taxon>
        <taxon>Pezizomycotina</taxon>
        <taxon>Lecanoromycetes</taxon>
        <taxon>OSLEUM clade</taxon>
        <taxon>Lecanoromycetidae</taxon>
        <taxon>Lecanorales</taxon>
        <taxon>Lecanorineae</taxon>
        <taxon>Parmeliaceae</taxon>
        <taxon>Letharia</taxon>
    </lineage>
</organism>
<comment type="caution">
    <text evidence="1">The sequence shown here is derived from an EMBL/GenBank/DDBJ whole genome shotgun (WGS) entry which is preliminary data.</text>
</comment>
<proteinExistence type="predicted"/>
<accession>A0A8H6G016</accession>
<reference evidence="1 2" key="1">
    <citation type="journal article" date="2020" name="Genomics">
        <title>Complete, high-quality genomes from long-read metagenomic sequencing of two wolf lichen thalli reveals enigmatic genome architecture.</title>
        <authorList>
            <person name="McKenzie S.K."/>
            <person name="Walston R.F."/>
            <person name="Allen J.L."/>
        </authorList>
    </citation>
    <scope>NUCLEOTIDE SEQUENCE [LARGE SCALE GENOMIC DNA]</scope>
    <source>
        <strain evidence="1">WasteWater2</strain>
    </source>
</reference>
<dbReference type="GeneID" id="59285682"/>
<dbReference type="Proteomes" id="UP000578531">
    <property type="component" value="Unassembled WGS sequence"/>
</dbReference>
<evidence type="ECO:0000313" key="2">
    <source>
        <dbReference type="Proteomes" id="UP000578531"/>
    </source>
</evidence>
<evidence type="ECO:0000313" key="1">
    <source>
        <dbReference type="EMBL" id="KAF6237816.1"/>
    </source>
</evidence>
<dbReference type="AlphaFoldDB" id="A0A8H6G016"/>
<dbReference type="GO" id="GO:0016829">
    <property type="term" value="F:lyase activity"/>
    <property type="evidence" value="ECO:0007669"/>
    <property type="project" value="InterPro"/>
</dbReference>
<keyword evidence="2" id="KW-1185">Reference proteome</keyword>
<name>A0A8H6G016_9LECA</name>
<dbReference type="SUPFAM" id="SSF103378">
    <property type="entry name" value="2-methylcitrate dehydratase PrpD"/>
    <property type="match status" value="1"/>
</dbReference>
<sequence length="193" mass="21189">MSRILPATRIGKSAPASLYNTGFRSSRAPCRAPDGIAGQVCNRIESVQLSDMPSNVQTKVKYLVLDAIACAIVGAKLPWSKVATQPVWTLRGLASAPSLAGTRYVQALLFLEFGMFPVCLYPVLRTASAQVRSMQPSWMGLLFKDSSSMMSTLMHRGVPTQSYCQLCSLQRSTLRGRMRDRRLMVQRSSSPPS</sequence>
<protein>
    <submittedName>
        <fullName evidence="1">Uncharacterized protein</fullName>
    </submittedName>
</protein>
<dbReference type="OrthoDB" id="10267976at2759"/>
<dbReference type="InterPro" id="IPR036148">
    <property type="entry name" value="MmgE/PrpD_sf"/>
</dbReference>
<dbReference type="EMBL" id="JACCJC010000012">
    <property type="protein sequence ID" value="KAF6237816.1"/>
    <property type="molecule type" value="Genomic_DNA"/>
</dbReference>